<name>A0A545SPV0_9GAMM</name>
<comment type="caution">
    <text evidence="5">The sequence shown here is derived from an EMBL/GenBank/DDBJ whole genome shotgun (WGS) entry which is preliminary data.</text>
</comment>
<feature type="compositionally biased region" description="Low complexity" evidence="3">
    <location>
        <begin position="169"/>
        <end position="184"/>
    </location>
</feature>
<evidence type="ECO:0000259" key="4">
    <source>
        <dbReference type="PROSITE" id="PS50110"/>
    </source>
</evidence>
<keyword evidence="6" id="KW-1185">Reference proteome</keyword>
<feature type="region of interest" description="Disordered" evidence="3">
    <location>
        <begin position="126"/>
        <end position="184"/>
    </location>
</feature>
<dbReference type="Gene3D" id="3.40.50.2300">
    <property type="match status" value="1"/>
</dbReference>
<dbReference type="PROSITE" id="PS50110">
    <property type="entry name" value="RESPONSE_REGULATORY"/>
    <property type="match status" value="1"/>
</dbReference>
<accession>A0A545SPV0</accession>
<keyword evidence="1 2" id="KW-0597">Phosphoprotein</keyword>
<dbReference type="CDD" id="cd00156">
    <property type="entry name" value="REC"/>
    <property type="match status" value="1"/>
</dbReference>
<feature type="domain" description="Response regulatory" evidence="4">
    <location>
        <begin position="4"/>
        <end position="120"/>
    </location>
</feature>
<dbReference type="GO" id="GO:0000160">
    <property type="term" value="P:phosphorelay signal transduction system"/>
    <property type="evidence" value="ECO:0007669"/>
    <property type="project" value="InterPro"/>
</dbReference>
<organism evidence="5 6">
    <name type="scientific">Exilibacterium tricleocarpae</name>
    <dbReference type="NCBI Taxonomy" id="2591008"/>
    <lineage>
        <taxon>Bacteria</taxon>
        <taxon>Pseudomonadati</taxon>
        <taxon>Pseudomonadota</taxon>
        <taxon>Gammaproteobacteria</taxon>
        <taxon>Cellvibrionales</taxon>
        <taxon>Cellvibrionaceae</taxon>
        <taxon>Exilibacterium</taxon>
    </lineage>
</organism>
<dbReference type="EMBL" id="VHSG01000037">
    <property type="protein sequence ID" value="TQV67003.1"/>
    <property type="molecule type" value="Genomic_DNA"/>
</dbReference>
<dbReference type="PANTHER" id="PTHR44591:SF3">
    <property type="entry name" value="RESPONSE REGULATORY DOMAIN-CONTAINING PROTEIN"/>
    <property type="match status" value="1"/>
</dbReference>
<dbReference type="Pfam" id="PF00072">
    <property type="entry name" value="Response_reg"/>
    <property type="match status" value="1"/>
</dbReference>
<sequence length="486" mass="52270">MKKKALIVDDSKLARFVLKEMLREYGLHADTSESAEEALGYLCTQRPDVIFMDHTMPGMDGLKAVEAIKNDPQTAAIPIMMYTSKEGAMYVSQARALGAVGVLPKQLKSVQLGKVLQQLGLVAAEERPVPTAPPSPRSERRPDGRERIPQQTASPPRPAKPETAAPVKAAESVAGTEMAAAATAGGPESKLDLLENLAHEAEHSAEISWLRPLLRELLEEQRQQIRADLRRVLAPGVVAGDGDEGDSNPLPVYPPPVRAANTWALPAFILAVPLALFAYVLNGNTQVIADLQAQNQRLQSLTPLQESRPAAVIQQPRVTATATTAVEADLLQVIAWANNRRNIVPFTDVPLGDTALELLSRLVPVLNAAQVPGTLVLITHTAEFCVVEGPGGELALAADSLPFTECTLNEQNLGESIEFSNYLASVRAGAGPSLRVRIENRGNLEPLVPYPLPESLANAGQWNRVAQANNRIEIAFEGQSKGIAFN</sequence>
<reference evidence="5 6" key="1">
    <citation type="submission" date="2019-06" db="EMBL/GenBank/DDBJ databases">
        <title>Whole genome sequence for Cellvibrionaceae sp. R142.</title>
        <authorList>
            <person name="Wang G."/>
        </authorList>
    </citation>
    <scope>NUCLEOTIDE SEQUENCE [LARGE SCALE GENOMIC DNA]</scope>
    <source>
        <strain evidence="5 6">R142</strain>
    </source>
</reference>
<dbReference type="InterPro" id="IPR011006">
    <property type="entry name" value="CheY-like_superfamily"/>
</dbReference>
<dbReference type="InterPro" id="IPR001789">
    <property type="entry name" value="Sig_transdc_resp-reg_receiver"/>
</dbReference>
<evidence type="ECO:0000256" key="1">
    <source>
        <dbReference type="ARBA" id="ARBA00022553"/>
    </source>
</evidence>
<dbReference type="RefSeq" id="WP_142929952.1">
    <property type="nucleotide sequence ID" value="NZ_ML660113.1"/>
</dbReference>
<evidence type="ECO:0000256" key="3">
    <source>
        <dbReference type="SAM" id="MobiDB-lite"/>
    </source>
</evidence>
<feature type="compositionally biased region" description="Basic and acidic residues" evidence="3">
    <location>
        <begin position="137"/>
        <end position="148"/>
    </location>
</feature>
<dbReference type="SMART" id="SM00448">
    <property type="entry name" value="REC"/>
    <property type="match status" value="1"/>
</dbReference>
<dbReference type="OrthoDB" id="236568at2"/>
<gene>
    <name evidence="5" type="ORF">FKG94_26405</name>
</gene>
<evidence type="ECO:0000313" key="6">
    <source>
        <dbReference type="Proteomes" id="UP000319732"/>
    </source>
</evidence>
<dbReference type="SUPFAM" id="SSF52172">
    <property type="entry name" value="CheY-like"/>
    <property type="match status" value="1"/>
</dbReference>
<feature type="modified residue" description="4-aspartylphosphate" evidence="2">
    <location>
        <position position="53"/>
    </location>
</feature>
<protein>
    <submittedName>
        <fullName evidence="5">Response regulator</fullName>
    </submittedName>
</protein>
<evidence type="ECO:0000313" key="5">
    <source>
        <dbReference type="EMBL" id="TQV67003.1"/>
    </source>
</evidence>
<dbReference type="InterPro" id="IPR050595">
    <property type="entry name" value="Bact_response_regulator"/>
</dbReference>
<proteinExistence type="predicted"/>
<dbReference type="Proteomes" id="UP000319732">
    <property type="component" value="Unassembled WGS sequence"/>
</dbReference>
<dbReference type="AlphaFoldDB" id="A0A545SPV0"/>
<evidence type="ECO:0000256" key="2">
    <source>
        <dbReference type="PROSITE-ProRule" id="PRU00169"/>
    </source>
</evidence>
<dbReference type="PANTHER" id="PTHR44591">
    <property type="entry name" value="STRESS RESPONSE REGULATOR PROTEIN 1"/>
    <property type="match status" value="1"/>
</dbReference>